<dbReference type="FunFam" id="3.40.140.10:FF:000008">
    <property type="entry name" value="Cytidine deaminase"/>
    <property type="match status" value="1"/>
</dbReference>
<evidence type="ECO:0000256" key="2">
    <source>
        <dbReference type="ARBA" id="ARBA00003949"/>
    </source>
</evidence>
<name>A0A163FPS0_DIDRA</name>
<dbReference type="EMBL" id="JYNV01000156">
    <property type="protein sequence ID" value="KZM24478.1"/>
    <property type="molecule type" value="Genomic_DNA"/>
</dbReference>
<evidence type="ECO:0000256" key="12">
    <source>
        <dbReference type="PIRSR" id="PIRSR606262-3"/>
    </source>
</evidence>
<sequence length="181" mass="19537">MSTTSFKPVAAEPVNEENGLIHGVSAQELQVIGEQCIDAKSKAYCPYSLFRVGASLLLNQSTTSEPSIIVGANVENAAYPVGTCAERVAFGTAVVEGHKLGSFKAIGVATDIDDFCSPCGMCRQFLREFLSLETPIFMFNKEGKYIVRTMGELLPLSFGPDVLPPREQLKKERDGDKAKAA</sequence>
<dbReference type="GO" id="GO:0008270">
    <property type="term" value="F:zinc ion binding"/>
    <property type="evidence" value="ECO:0007669"/>
    <property type="project" value="UniProtKB-UniRule"/>
</dbReference>
<feature type="binding site" evidence="12">
    <location>
        <position position="122"/>
    </location>
    <ligand>
        <name>Zn(2+)</name>
        <dbReference type="ChEBI" id="CHEBI:29105"/>
        <note>catalytic</note>
    </ligand>
</feature>
<dbReference type="OrthoDB" id="414540at2759"/>
<accession>A0A163FPS0</accession>
<feature type="binding site" evidence="11">
    <location>
        <begin position="73"/>
        <end position="79"/>
    </location>
    <ligand>
        <name>substrate</name>
    </ligand>
</feature>
<feature type="binding site" evidence="12">
    <location>
        <position position="84"/>
    </location>
    <ligand>
        <name>Zn(2+)</name>
        <dbReference type="ChEBI" id="CHEBI:29105"/>
        <note>catalytic</note>
    </ligand>
</feature>
<proteinExistence type="inferred from homology"/>
<evidence type="ECO:0000256" key="11">
    <source>
        <dbReference type="PIRSR" id="PIRSR606262-2"/>
    </source>
</evidence>
<comment type="catalytic activity">
    <reaction evidence="9 13">
        <text>cytidine + H2O + H(+) = uridine + NH4(+)</text>
        <dbReference type="Rhea" id="RHEA:16069"/>
        <dbReference type="ChEBI" id="CHEBI:15377"/>
        <dbReference type="ChEBI" id="CHEBI:15378"/>
        <dbReference type="ChEBI" id="CHEBI:16704"/>
        <dbReference type="ChEBI" id="CHEBI:17562"/>
        <dbReference type="ChEBI" id="CHEBI:28938"/>
        <dbReference type="EC" id="3.5.4.5"/>
    </reaction>
</comment>
<dbReference type="NCBIfam" id="NF004064">
    <property type="entry name" value="PRK05578.1"/>
    <property type="match status" value="1"/>
</dbReference>
<dbReference type="Proteomes" id="UP000076837">
    <property type="component" value="Unassembled WGS sequence"/>
</dbReference>
<feature type="binding site" evidence="12">
    <location>
        <position position="119"/>
    </location>
    <ligand>
        <name>Zn(2+)</name>
        <dbReference type="ChEBI" id="CHEBI:29105"/>
        <note>catalytic</note>
    </ligand>
</feature>
<evidence type="ECO:0000256" key="13">
    <source>
        <dbReference type="RuleBase" id="RU364006"/>
    </source>
</evidence>
<keyword evidence="6 13" id="KW-0378">Hydrolase</keyword>
<keyword evidence="15" id="KW-1185">Reference proteome</keyword>
<dbReference type="InterPro" id="IPR002125">
    <property type="entry name" value="CMP_dCMP_dom"/>
</dbReference>
<dbReference type="PANTHER" id="PTHR11644:SF2">
    <property type="entry name" value="CYTIDINE DEAMINASE"/>
    <property type="match status" value="1"/>
</dbReference>
<evidence type="ECO:0000256" key="10">
    <source>
        <dbReference type="PIRSR" id="PIRSR606262-1"/>
    </source>
</evidence>
<dbReference type="PROSITE" id="PS51747">
    <property type="entry name" value="CYT_DCMP_DEAMINASES_2"/>
    <property type="match status" value="1"/>
</dbReference>
<dbReference type="STRING" id="5454.A0A163FPS0"/>
<dbReference type="GO" id="GO:0004126">
    <property type="term" value="F:cytidine deaminase activity"/>
    <property type="evidence" value="ECO:0007669"/>
    <property type="project" value="UniProtKB-UniRule"/>
</dbReference>
<dbReference type="GO" id="GO:0005829">
    <property type="term" value="C:cytosol"/>
    <property type="evidence" value="ECO:0007669"/>
    <property type="project" value="TreeGrafter"/>
</dbReference>
<dbReference type="NCBIfam" id="TIGR01354">
    <property type="entry name" value="cyt_deam_tetra"/>
    <property type="match status" value="1"/>
</dbReference>
<comment type="caution">
    <text evidence="14">The sequence shown here is derived from an EMBL/GenBank/DDBJ whole genome shotgun (WGS) entry which is preliminary data.</text>
</comment>
<evidence type="ECO:0000256" key="5">
    <source>
        <dbReference type="ARBA" id="ARBA00022723"/>
    </source>
</evidence>
<comment type="similarity">
    <text evidence="3 13">Belongs to the cytidine and deoxycytidylate deaminase family.</text>
</comment>
<comment type="cofactor">
    <cofactor evidence="1 12 13">
        <name>Zn(2+)</name>
        <dbReference type="ChEBI" id="CHEBI:29105"/>
    </cofactor>
</comment>
<keyword evidence="7 12" id="KW-0862">Zinc</keyword>
<dbReference type="GO" id="GO:0072527">
    <property type="term" value="P:pyrimidine-containing compound metabolic process"/>
    <property type="evidence" value="ECO:0007669"/>
    <property type="project" value="UniProtKB-ARBA"/>
</dbReference>
<dbReference type="InterPro" id="IPR006262">
    <property type="entry name" value="Cyt_deam_tetra"/>
</dbReference>
<comment type="function">
    <text evidence="2 13">This enzyme scavenges exogenous and endogenous cytidine and 2'-deoxycytidine for UMP synthesis.</text>
</comment>
<dbReference type="PANTHER" id="PTHR11644">
    <property type="entry name" value="CYTIDINE DEAMINASE"/>
    <property type="match status" value="1"/>
</dbReference>
<dbReference type="Pfam" id="PF00383">
    <property type="entry name" value="dCMP_cyt_deam_1"/>
    <property type="match status" value="1"/>
</dbReference>
<keyword evidence="5 12" id="KW-0479">Metal-binding</keyword>
<dbReference type="AlphaFoldDB" id="A0A163FPS0"/>
<dbReference type="GO" id="GO:0055086">
    <property type="term" value="P:nucleobase-containing small molecule metabolic process"/>
    <property type="evidence" value="ECO:0007669"/>
    <property type="project" value="UniProtKB-ARBA"/>
</dbReference>
<evidence type="ECO:0000256" key="1">
    <source>
        <dbReference type="ARBA" id="ARBA00001947"/>
    </source>
</evidence>
<feature type="active site" description="Proton donor" evidence="10">
    <location>
        <position position="86"/>
    </location>
</feature>
<organism evidence="14 15">
    <name type="scientific">Didymella rabiei</name>
    <name type="common">Chickpea ascochyta blight fungus</name>
    <name type="synonym">Mycosphaerella rabiei</name>
    <dbReference type="NCBI Taxonomy" id="5454"/>
    <lineage>
        <taxon>Eukaryota</taxon>
        <taxon>Fungi</taxon>
        <taxon>Dikarya</taxon>
        <taxon>Ascomycota</taxon>
        <taxon>Pezizomycotina</taxon>
        <taxon>Dothideomycetes</taxon>
        <taxon>Pleosporomycetidae</taxon>
        <taxon>Pleosporales</taxon>
        <taxon>Pleosporineae</taxon>
        <taxon>Didymellaceae</taxon>
        <taxon>Ascochyta</taxon>
    </lineage>
</organism>
<evidence type="ECO:0000256" key="3">
    <source>
        <dbReference type="ARBA" id="ARBA00006576"/>
    </source>
</evidence>
<evidence type="ECO:0000313" key="15">
    <source>
        <dbReference type="Proteomes" id="UP000076837"/>
    </source>
</evidence>
<dbReference type="InterPro" id="IPR016193">
    <property type="entry name" value="Cytidine_deaminase-like"/>
</dbReference>
<reference evidence="14 15" key="1">
    <citation type="journal article" date="2016" name="Sci. Rep.">
        <title>Draft genome sequencing and secretome analysis of fungal phytopathogen Ascochyta rabiei provides insight into the necrotrophic effector repertoire.</title>
        <authorList>
            <person name="Verma S."/>
            <person name="Gazara R.K."/>
            <person name="Nizam S."/>
            <person name="Parween S."/>
            <person name="Chattopadhyay D."/>
            <person name="Verma P.K."/>
        </authorList>
    </citation>
    <scope>NUCLEOTIDE SEQUENCE [LARGE SCALE GENOMIC DNA]</scope>
    <source>
        <strain evidence="14 15">ArDII</strain>
    </source>
</reference>
<evidence type="ECO:0000256" key="4">
    <source>
        <dbReference type="ARBA" id="ARBA00012783"/>
    </source>
</evidence>
<evidence type="ECO:0000313" key="14">
    <source>
        <dbReference type="EMBL" id="KZM24478.1"/>
    </source>
</evidence>
<protein>
    <recommendedName>
        <fullName evidence="4 13">Cytidine deaminase</fullName>
        <ecNumber evidence="4 13">3.5.4.5</ecNumber>
    </recommendedName>
    <alternativeName>
        <fullName evidence="8 13">Cytidine aminohydrolase</fullName>
    </alternativeName>
</protein>
<dbReference type="EC" id="3.5.4.5" evidence="4 13"/>
<evidence type="ECO:0000256" key="8">
    <source>
        <dbReference type="ARBA" id="ARBA00032005"/>
    </source>
</evidence>
<comment type="catalytic activity">
    <reaction evidence="13">
        <text>2'-deoxycytidine + H2O + H(+) = 2'-deoxyuridine + NH4(+)</text>
        <dbReference type="Rhea" id="RHEA:13433"/>
        <dbReference type="ChEBI" id="CHEBI:15377"/>
        <dbReference type="ChEBI" id="CHEBI:15378"/>
        <dbReference type="ChEBI" id="CHEBI:15698"/>
        <dbReference type="ChEBI" id="CHEBI:16450"/>
        <dbReference type="ChEBI" id="CHEBI:28938"/>
        <dbReference type="EC" id="3.5.4.5"/>
    </reaction>
</comment>
<dbReference type="Gene3D" id="3.40.140.10">
    <property type="entry name" value="Cytidine Deaminase, domain 2"/>
    <property type="match status" value="1"/>
</dbReference>
<evidence type="ECO:0000256" key="7">
    <source>
        <dbReference type="ARBA" id="ARBA00022833"/>
    </source>
</evidence>
<dbReference type="InterPro" id="IPR050202">
    <property type="entry name" value="Cyt/Deoxycyt_deaminase"/>
</dbReference>
<gene>
    <name evidence="14" type="ORF">ST47_g4370</name>
</gene>
<evidence type="ECO:0000256" key="6">
    <source>
        <dbReference type="ARBA" id="ARBA00022801"/>
    </source>
</evidence>
<dbReference type="SUPFAM" id="SSF53927">
    <property type="entry name" value="Cytidine deaminase-like"/>
    <property type="match status" value="1"/>
</dbReference>
<dbReference type="CDD" id="cd01283">
    <property type="entry name" value="cytidine_deaminase"/>
    <property type="match status" value="1"/>
</dbReference>
<evidence type="ECO:0000256" key="9">
    <source>
        <dbReference type="ARBA" id="ARBA00049558"/>
    </source>
</evidence>